<evidence type="ECO:0000313" key="1">
    <source>
        <dbReference type="EMBL" id="KAJ3518624.1"/>
    </source>
</evidence>
<dbReference type="EMBL" id="JANRMS010003375">
    <property type="protein sequence ID" value="KAJ3518624.1"/>
    <property type="molecule type" value="Genomic_DNA"/>
</dbReference>
<evidence type="ECO:0000313" key="2">
    <source>
        <dbReference type="Proteomes" id="UP001148629"/>
    </source>
</evidence>
<proteinExistence type="predicted"/>
<keyword evidence="2" id="KW-1185">Reference proteome</keyword>
<gene>
    <name evidence="1" type="ORF">NM208_g14450</name>
</gene>
<sequence length="839" mass="94099">MKFLSIFAATLLPAVAIGTETSGFTYERLDKEKAVLLVVDIQEGLYQMVRDYEPTLYREQAIAHASMADLFDLPVIMTTSADTGPNGPILKEIKQMHPNATLIQRQGEVNAWDSEEFRNAVKATKKTQVIVAGIVTDVCTTFLALSLREAGYSVWANIEASGTSSAYVRDVSNDRMAKAGVHTVSMFAILGELMRDWRATPGAKEIFPWADKHMPVVGHLARAHGAAVNNGTIFPDSSEQEIRILELLPGQEASAIIRISLTHVDLKDNPRYWTLSYTWGAPFEDLPSQWGDPNAVHKILVNDQEFFIQWNLEAALRRLAKLGVPALWADAICINQHDIAERNHQVQIMEHVYRNSLRTLAWLGPDCSFSKQINGSLPHSTYLEDFRPDLSQILQRGRDGYSSLLERYLRPDTVVEDSEPMTQILRRSWFNRIWIVQEVVFSEDICLLWGQEGMSWWDEFDSTIELIMRCISEIDAMTINMSPEPLQKASELVSYLYFPTIYPYAVIEDFRQWAMAGDLINSCYILGCLGLFRATDPRDHIYAGLGVLRACGDAGTLLVDYSLSVAEVFRNATKWLMAKTNGLSILNLCGSFASEDLPSWVVDFAADESRFPLRIEFNDLEGLFCAGGDGPAAFVFEDESTLSLRGFRIGVVSWIGDPEVREGLEDLHTDTLPKETLELDFVHGEWLDKWHSLEGRGTDEDGNSKRYIWTGEDMDTAFERTMCADSASPPNDSRYRWGSEFSLGSPLACYTMARVTRIRTFAVTAKKQFCLISVEAQAGDVIFIPLGSEIPYLLRPNGDGGTTCKLMGPAYVHGFMDGQVLERSTGDEGDFSEEWVKII</sequence>
<dbReference type="Proteomes" id="UP001148629">
    <property type="component" value="Unassembled WGS sequence"/>
</dbReference>
<reference evidence="1" key="1">
    <citation type="submission" date="2022-08" db="EMBL/GenBank/DDBJ databases">
        <title>Genome Sequence of Fusarium decemcellulare.</title>
        <authorList>
            <person name="Buettner E."/>
        </authorList>
    </citation>
    <scope>NUCLEOTIDE SEQUENCE</scope>
    <source>
        <strain evidence="1">Babe19</strain>
    </source>
</reference>
<comment type="caution">
    <text evidence="1">The sequence shown here is derived from an EMBL/GenBank/DDBJ whole genome shotgun (WGS) entry which is preliminary data.</text>
</comment>
<accession>A0ACC1RIM3</accession>
<name>A0ACC1RIM3_9HYPO</name>
<organism evidence="1 2">
    <name type="scientific">Fusarium decemcellulare</name>
    <dbReference type="NCBI Taxonomy" id="57161"/>
    <lineage>
        <taxon>Eukaryota</taxon>
        <taxon>Fungi</taxon>
        <taxon>Dikarya</taxon>
        <taxon>Ascomycota</taxon>
        <taxon>Pezizomycotina</taxon>
        <taxon>Sordariomycetes</taxon>
        <taxon>Hypocreomycetidae</taxon>
        <taxon>Hypocreales</taxon>
        <taxon>Nectriaceae</taxon>
        <taxon>Fusarium</taxon>
        <taxon>Fusarium decemcellulare species complex</taxon>
    </lineage>
</organism>
<protein>
    <submittedName>
        <fullName evidence="1">Uncharacterized protein</fullName>
    </submittedName>
</protein>